<dbReference type="Proteomes" id="UP001497480">
    <property type="component" value="Unassembled WGS sequence"/>
</dbReference>
<name>A0AAV1YK45_LUPLU</name>
<feature type="transmembrane region" description="Helical" evidence="1">
    <location>
        <begin position="67"/>
        <end position="95"/>
    </location>
</feature>
<proteinExistence type="predicted"/>
<evidence type="ECO:0000313" key="2">
    <source>
        <dbReference type="EMBL" id="CAL0333284.1"/>
    </source>
</evidence>
<evidence type="ECO:0000256" key="1">
    <source>
        <dbReference type="SAM" id="Phobius"/>
    </source>
</evidence>
<keyword evidence="3" id="KW-1185">Reference proteome</keyword>
<evidence type="ECO:0000313" key="3">
    <source>
        <dbReference type="Proteomes" id="UP001497480"/>
    </source>
</evidence>
<protein>
    <submittedName>
        <fullName evidence="2">Uncharacterized protein</fullName>
    </submittedName>
</protein>
<comment type="caution">
    <text evidence="2">The sequence shown here is derived from an EMBL/GenBank/DDBJ whole genome shotgun (WGS) entry which is preliminary data.</text>
</comment>
<organism evidence="2 3">
    <name type="scientific">Lupinus luteus</name>
    <name type="common">European yellow lupine</name>
    <dbReference type="NCBI Taxonomy" id="3873"/>
    <lineage>
        <taxon>Eukaryota</taxon>
        <taxon>Viridiplantae</taxon>
        <taxon>Streptophyta</taxon>
        <taxon>Embryophyta</taxon>
        <taxon>Tracheophyta</taxon>
        <taxon>Spermatophyta</taxon>
        <taxon>Magnoliopsida</taxon>
        <taxon>eudicotyledons</taxon>
        <taxon>Gunneridae</taxon>
        <taxon>Pentapetalae</taxon>
        <taxon>rosids</taxon>
        <taxon>fabids</taxon>
        <taxon>Fabales</taxon>
        <taxon>Fabaceae</taxon>
        <taxon>Papilionoideae</taxon>
        <taxon>50 kb inversion clade</taxon>
        <taxon>genistoids sensu lato</taxon>
        <taxon>core genistoids</taxon>
        <taxon>Genisteae</taxon>
        <taxon>Lupinus</taxon>
    </lineage>
</organism>
<accession>A0AAV1YK45</accession>
<keyword evidence="1" id="KW-0812">Transmembrane</keyword>
<dbReference type="EMBL" id="CAXHTB010000025">
    <property type="protein sequence ID" value="CAL0333284.1"/>
    <property type="molecule type" value="Genomic_DNA"/>
</dbReference>
<keyword evidence="1" id="KW-1133">Transmembrane helix</keyword>
<reference evidence="2 3" key="1">
    <citation type="submission" date="2024-03" db="EMBL/GenBank/DDBJ databases">
        <authorList>
            <person name="Martinez-Hernandez J."/>
        </authorList>
    </citation>
    <scope>NUCLEOTIDE SEQUENCE [LARGE SCALE GENOMIC DNA]</scope>
</reference>
<keyword evidence="1" id="KW-0472">Membrane</keyword>
<dbReference type="AlphaFoldDB" id="A0AAV1YK45"/>
<sequence length="196" mass="21587">MPIKRAHTTMGTNTMRLISFTSDESSVREIHSCLVIGSETMMARAPTSSAILASQLKEKLLGISPRGLLGAAFVSNLAGWLVILARSLCLFITIMHEFNFGLTGNANWHQVEKVREPMNEAKHNVVIVDAQPIKKKSETLQVILTPRRVKEKDQLSKKPAKKSLLNATSGNATEMITSIYASKNCMIRIVQQSLLG</sequence>
<gene>
    <name evidence="2" type="ORF">LLUT_LOCUS34344</name>
</gene>